<feature type="domain" description="Methyltransferase" evidence="1">
    <location>
        <begin position="54"/>
        <end position="157"/>
    </location>
</feature>
<gene>
    <name evidence="2" type="ORF">BN869_000013513_1</name>
</gene>
<accession>A0A0B7KR70</accession>
<sequence>MPTSRQAVAKLYGKIADYENTRLATHPMERELTLRAIREALATSEATHAEPRRIADIGGGPGKIAFALADQGYHVDLIDLSPDLIHLAEVEQDRRAASAENPTLLSSIGVGDALDNIPLTDGSYDAVLLLGPLYHLLEETERKQAVKNVLRLAKPQGGLIFCAFVSKEAHLRDLAMRDPARLVKQKDFYVTYLTDGRYERLNENLEAQVQSFHTDSGSIRRFFQRHFADVAELVSLRSTEGILGGGLDAKLVDADSEVVQVWADLLFEQYSEKEEYLGCADHLLAVLRKK</sequence>
<dbReference type="CDD" id="cd02440">
    <property type="entry name" value="AdoMet_MTases"/>
    <property type="match status" value="1"/>
</dbReference>
<dbReference type="SUPFAM" id="SSF53335">
    <property type="entry name" value="S-adenosyl-L-methionine-dependent methyltransferases"/>
    <property type="match status" value="1"/>
</dbReference>
<protein>
    <recommendedName>
        <fullName evidence="1">Methyltransferase domain-containing protein</fullName>
    </recommendedName>
</protein>
<dbReference type="AlphaFoldDB" id="A0A0B7KR70"/>
<reference evidence="2" key="1">
    <citation type="submission" date="2015-01" db="EMBL/GenBank/DDBJ databases">
        <authorList>
            <person name="Durling Mikael"/>
        </authorList>
    </citation>
    <scope>NUCLEOTIDE SEQUENCE</scope>
</reference>
<evidence type="ECO:0000259" key="1">
    <source>
        <dbReference type="Pfam" id="PF13649"/>
    </source>
</evidence>
<dbReference type="InterPro" id="IPR029063">
    <property type="entry name" value="SAM-dependent_MTases_sf"/>
</dbReference>
<dbReference type="InterPro" id="IPR041698">
    <property type="entry name" value="Methyltransf_25"/>
</dbReference>
<dbReference type="PANTHER" id="PTHR43464">
    <property type="entry name" value="METHYLTRANSFERASE"/>
    <property type="match status" value="1"/>
</dbReference>
<dbReference type="Pfam" id="PF13649">
    <property type="entry name" value="Methyltransf_25"/>
    <property type="match status" value="1"/>
</dbReference>
<dbReference type="GO" id="GO:0008168">
    <property type="term" value="F:methyltransferase activity"/>
    <property type="evidence" value="ECO:0007669"/>
    <property type="project" value="TreeGrafter"/>
</dbReference>
<evidence type="ECO:0000313" key="2">
    <source>
        <dbReference type="EMBL" id="CEO57455.1"/>
    </source>
</evidence>
<proteinExistence type="predicted"/>
<dbReference type="EMBL" id="CDPU01000103">
    <property type="protein sequence ID" value="CEO57455.1"/>
    <property type="molecule type" value="Genomic_DNA"/>
</dbReference>
<name>A0A0B7KR70_BIOOC</name>
<dbReference type="Gene3D" id="3.40.50.150">
    <property type="entry name" value="Vaccinia Virus protein VP39"/>
    <property type="match status" value="1"/>
</dbReference>
<organism evidence="2">
    <name type="scientific">Bionectria ochroleuca</name>
    <name type="common">Gliocladium roseum</name>
    <dbReference type="NCBI Taxonomy" id="29856"/>
    <lineage>
        <taxon>Eukaryota</taxon>
        <taxon>Fungi</taxon>
        <taxon>Dikarya</taxon>
        <taxon>Ascomycota</taxon>
        <taxon>Pezizomycotina</taxon>
        <taxon>Sordariomycetes</taxon>
        <taxon>Hypocreomycetidae</taxon>
        <taxon>Hypocreales</taxon>
        <taxon>Bionectriaceae</taxon>
        <taxon>Clonostachys</taxon>
    </lineage>
</organism>